<sequence length="429" mass="48934">MYIGLEALKYFFETMKFFQDENGTLMLDPSVLIYCSADIDAICAAEIFKKMFFLKHVIWSLTPIRFSNDFTKSVEKPSPLAKSLRAIILLNVGGDINIPEFFDLKNHLELSVIVIDSLNPINLRNLYEDTKNVFLLLNENSADDQALLEKALSKERKENRMIPDDVDDYGYPIRNGVSFGSYNQRGIRPPKREKYGPSIALQTYILSSKNLLKDNDMLWLAIIGQTSLFISRKIVFEEYEETIKFIDAEVSELNDISTIERVHRFHAVPSHPGMKLKGNQPTSLDRMLRNLGIPFKAAKQFFPAMDITAAKSFATGIATEGPKYGFMNPVYASYCKFYGYGRPSLSASDVVYGLITLLEIKQSASIEFNVEVQWINDYDGNDIWLNNFYTAVEALKSQTEINLLLEAINLRKVLQPHFLVEKEKEGFIL</sequence>
<proteinExistence type="inferred from homology"/>
<organism evidence="6 7">
    <name type="scientific">Diversispora eburnea</name>
    <dbReference type="NCBI Taxonomy" id="1213867"/>
    <lineage>
        <taxon>Eukaryota</taxon>
        <taxon>Fungi</taxon>
        <taxon>Fungi incertae sedis</taxon>
        <taxon>Mucoromycota</taxon>
        <taxon>Glomeromycotina</taxon>
        <taxon>Glomeromycetes</taxon>
        <taxon>Diversisporales</taxon>
        <taxon>Diversisporaceae</taxon>
        <taxon>Diversispora</taxon>
    </lineage>
</organism>
<protein>
    <submittedName>
        <fullName evidence="6">9637_t:CDS:1</fullName>
    </submittedName>
</protein>
<dbReference type="GO" id="GO:0000727">
    <property type="term" value="P:double-strand break repair via break-induced replication"/>
    <property type="evidence" value="ECO:0007669"/>
    <property type="project" value="TreeGrafter"/>
</dbReference>
<dbReference type="Pfam" id="PF02724">
    <property type="entry name" value="CDC45"/>
    <property type="match status" value="3"/>
</dbReference>
<dbReference type="GO" id="GO:0031261">
    <property type="term" value="C:DNA replication preinitiation complex"/>
    <property type="evidence" value="ECO:0007669"/>
    <property type="project" value="TreeGrafter"/>
</dbReference>
<dbReference type="PANTHER" id="PTHR10507:SF0">
    <property type="entry name" value="CELL DIVISION CONTROL PROTEIN 45 HOMOLOG"/>
    <property type="match status" value="1"/>
</dbReference>
<accession>A0A9N9BRD8</accession>
<keyword evidence="3" id="KW-0235">DNA replication</keyword>
<comment type="caution">
    <text evidence="6">The sequence shown here is derived from an EMBL/GenBank/DDBJ whole genome shotgun (WGS) entry which is preliminary data.</text>
</comment>
<reference evidence="6" key="1">
    <citation type="submission" date="2021-06" db="EMBL/GenBank/DDBJ databases">
        <authorList>
            <person name="Kallberg Y."/>
            <person name="Tangrot J."/>
            <person name="Rosling A."/>
        </authorList>
    </citation>
    <scope>NUCLEOTIDE SEQUENCE</scope>
    <source>
        <strain evidence="6">AZ414A</strain>
    </source>
</reference>
<dbReference type="GO" id="GO:0003688">
    <property type="term" value="F:DNA replication origin binding"/>
    <property type="evidence" value="ECO:0007669"/>
    <property type="project" value="TreeGrafter"/>
</dbReference>
<evidence type="ECO:0000256" key="3">
    <source>
        <dbReference type="ARBA" id="ARBA00022705"/>
    </source>
</evidence>
<dbReference type="EMBL" id="CAJVPK010001147">
    <property type="protein sequence ID" value="CAG8573629.1"/>
    <property type="molecule type" value="Genomic_DNA"/>
</dbReference>
<evidence type="ECO:0000256" key="5">
    <source>
        <dbReference type="ARBA" id="ARBA00023306"/>
    </source>
</evidence>
<dbReference type="Proteomes" id="UP000789706">
    <property type="component" value="Unassembled WGS sequence"/>
</dbReference>
<dbReference type="GO" id="GO:0003697">
    <property type="term" value="F:single-stranded DNA binding"/>
    <property type="evidence" value="ECO:0007669"/>
    <property type="project" value="TreeGrafter"/>
</dbReference>
<dbReference type="GO" id="GO:1902977">
    <property type="term" value="P:mitotic DNA replication preinitiation complex assembly"/>
    <property type="evidence" value="ECO:0007669"/>
    <property type="project" value="TreeGrafter"/>
</dbReference>
<dbReference type="GO" id="GO:0003682">
    <property type="term" value="F:chromatin binding"/>
    <property type="evidence" value="ECO:0007669"/>
    <property type="project" value="TreeGrafter"/>
</dbReference>
<dbReference type="AlphaFoldDB" id="A0A9N9BRD8"/>
<evidence type="ECO:0000313" key="6">
    <source>
        <dbReference type="EMBL" id="CAG8573629.1"/>
    </source>
</evidence>
<comment type="subcellular location">
    <subcellularLocation>
        <location evidence="1">Nucleus</location>
    </subcellularLocation>
</comment>
<comment type="similarity">
    <text evidence="2">Belongs to the CDC45 family.</text>
</comment>
<keyword evidence="5" id="KW-0131">Cell cycle</keyword>
<keyword evidence="4" id="KW-0539">Nucleus</keyword>
<evidence type="ECO:0000256" key="2">
    <source>
        <dbReference type="ARBA" id="ARBA00010727"/>
    </source>
</evidence>
<keyword evidence="7" id="KW-1185">Reference proteome</keyword>
<gene>
    <name evidence="6" type="ORF">DEBURN_LOCUS8211</name>
</gene>
<dbReference type="InterPro" id="IPR003874">
    <property type="entry name" value="CDC45"/>
</dbReference>
<dbReference type="PANTHER" id="PTHR10507">
    <property type="entry name" value="CDC45-RELATED PROTEIN"/>
    <property type="match status" value="1"/>
</dbReference>
<evidence type="ECO:0000313" key="7">
    <source>
        <dbReference type="Proteomes" id="UP000789706"/>
    </source>
</evidence>
<dbReference type="OrthoDB" id="10258882at2759"/>
<evidence type="ECO:0000256" key="1">
    <source>
        <dbReference type="ARBA" id="ARBA00004123"/>
    </source>
</evidence>
<dbReference type="GO" id="GO:0006270">
    <property type="term" value="P:DNA replication initiation"/>
    <property type="evidence" value="ECO:0007669"/>
    <property type="project" value="InterPro"/>
</dbReference>
<name>A0A9N9BRD8_9GLOM</name>
<evidence type="ECO:0000256" key="4">
    <source>
        <dbReference type="ARBA" id="ARBA00023242"/>
    </source>
</evidence>